<feature type="region of interest" description="Disordered" evidence="5">
    <location>
        <begin position="408"/>
        <end position="438"/>
    </location>
</feature>
<gene>
    <name evidence="7" type="primary">tmem184a</name>
</gene>
<keyword evidence="8" id="KW-1185">Reference proteome</keyword>
<evidence type="ECO:0000256" key="3">
    <source>
        <dbReference type="ARBA" id="ARBA00022989"/>
    </source>
</evidence>
<feature type="transmembrane region" description="Helical" evidence="6">
    <location>
        <begin position="187"/>
        <end position="206"/>
    </location>
</feature>
<accession>A0A671RHY4</accession>
<keyword evidence="2 6" id="KW-0812">Transmembrane</keyword>
<dbReference type="InterPro" id="IPR053720">
    <property type="entry name" value="Psm_Assembly_Chaperone"/>
</dbReference>
<evidence type="ECO:0000256" key="2">
    <source>
        <dbReference type="ARBA" id="ARBA00022692"/>
    </source>
</evidence>
<feature type="transmembrane region" description="Helical" evidence="6">
    <location>
        <begin position="243"/>
        <end position="267"/>
    </location>
</feature>
<keyword evidence="3 6" id="KW-1133">Transmembrane helix</keyword>
<keyword evidence="4 6" id="KW-0472">Membrane</keyword>
<organism evidence="7 8">
    <name type="scientific">Sinocyclocheilus anshuiensis</name>
    <dbReference type="NCBI Taxonomy" id="1608454"/>
    <lineage>
        <taxon>Eukaryota</taxon>
        <taxon>Metazoa</taxon>
        <taxon>Chordata</taxon>
        <taxon>Craniata</taxon>
        <taxon>Vertebrata</taxon>
        <taxon>Euteleostomi</taxon>
        <taxon>Actinopterygii</taxon>
        <taxon>Neopterygii</taxon>
        <taxon>Teleostei</taxon>
        <taxon>Ostariophysi</taxon>
        <taxon>Cypriniformes</taxon>
        <taxon>Cyprinidae</taxon>
        <taxon>Cyprininae</taxon>
        <taxon>Sinocyclocheilus</taxon>
    </lineage>
</organism>
<evidence type="ECO:0000256" key="4">
    <source>
        <dbReference type="ARBA" id="ARBA00023136"/>
    </source>
</evidence>
<feature type="transmembrane region" description="Helical" evidence="6">
    <location>
        <begin position="328"/>
        <end position="348"/>
    </location>
</feature>
<evidence type="ECO:0000313" key="8">
    <source>
        <dbReference type="Proteomes" id="UP000472260"/>
    </source>
</evidence>
<dbReference type="AlphaFoldDB" id="A0A671RHY4"/>
<feature type="transmembrane region" description="Helical" evidence="6">
    <location>
        <begin position="213"/>
        <end position="231"/>
    </location>
</feature>
<reference evidence="7" key="2">
    <citation type="submission" date="2025-09" db="UniProtKB">
        <authorList>
            <consortium name="Ensembl"/>
        </authorList>
    </citation>
    <scope>IDENTIFICATION</scope>
</reference>
<evidence type="ECO:0000256" key="6">
    <source>
        <dbReference type="SAM" id="Phobius"/>
    </source>
</evidence>
<feature type="transmembrane region" description="Helical" evidence="6">
    <location>
        <begin position="81"/>
        <end position="102"/>
    </location>
</feature>
<feature type="transmembrane region" description="Helical" evidence="6">
    <location>
        <begin position="279"/>
        <end position="302"/>
    </location>
</feature>
<comment type="subcellular location">
    <subcellularLocation>
        <location evidence="1">Membrane</location>
        <topology evidence="1">Multi-pass membrane protein</topology>
    </subcellularLocation>
</comment>
<dbReference type="Proteomes" id="UP000472260">
    <property type="component" value="Unassembled WGS sequence"/>
</dbReference>
<reference evidence="7" key="1">
    <citation type="submission" date="2025-08" db="UniProtKB">
        <authorList>
            <consortium name="Ensembl"/>
        </authorList>
    </citation>
    <scope>IDENTIFICATION</scope>
</reference>
<protein>
    <submittedName>
        <fullName evidence="7">Transmembrane protein 184A-like</fullName>
    </submittedName>
</protein>
<proteinExistence type="predicted"/>
<evidence type="ECO:0000256" key="5">
    <source>
        <dbReference type="SAM" id="MobiDB-lite"/>
    </source>
</evidence>
<dbReference type="PANTHER" id="PTHR23423">
    <property type="entry name" value="ORGANIC SOLUTE TRANSPORTER-RELATED"/>
    <property type="match status" value="1"/>
</dbReference>
<feature type="transmembrane region" description="Helical" evidence="6">
    <location>
        <begin position="114"/>
        <end position="135"/>
    </location>
</feature>
<sequence>MAPQPVIRSRQTEKTINGIPTQVVCTEFSNYIFIVLTQYGKIGTLVSITPDTRSGEISLPINGTEVVGDDQIFLNTPTAQALSGIFVWSALIITCHQIYLHLRSYTVPNEQRYIIRILFIVPIYAFDSWLSLLFISNAQYYVYFDSVRDCYEAFVIYNFLSLSFEYLGGESAIMSEIRGKPIQSSCLYGTCCLGGMSYSIGFLRFCKQATLQFCVVKPIMAVITILLQAFGKYHDGDFNVTGGYLYITIIYNVSVSLALYALFLFYFATSDLLRPFEPVLKFLTIKSVIFLSFWQGMVLAILERCGVIPEALVIDGNEVGAGTVAAGWQNFIICIEMFFAAIALRYAFTSSVYREKKSEAPENVAPMHSISSGLKETINPGDMVQDAIHNFSPAYQQYTQQSTQEVVQPNMNGKPGISTSKSSKKSDKVMLIDTDDEF</sequence>
<dbReference type="Ensembl" id="ENSSANT00000088135.1">
    <property type="protein sequence ID" value="ENSSANP00000082934.1"/>
    <property type="gene ID" value="ENSSANG00000040851.1"/>
</dbReference>
<dbReference type="GO" id="GO:0016020">
    <property type="term" value="C:membrane"/>
    <property type="evidence" value="ECO:0007669"/>
    <property type="project" value="UniProtKB-SubCell"/>
</dbReference>
<evidence type="ECO:0000256" key="1">
    <source>
        <dbReference type="ARBA" id="ARBA00004141"/>
    </source>
</evidence>
<dbReference type="SMART" id="SM01417">
    <property type="entry name" value="Solute_trans_a"/>
    <property type="match status" value="1"/>
</dbReference>
<dbReference type="InterPro" id="IPR005178">
    <property type="entry name" value="Ostalpha/TMEM184C"/>
</dbReference>
<name>A0A671RHY4_9TELE</name>
<evidence type="ECO:0000313" key="7">
    <source>
        <dbReference type="Ensembl" id="ENSSANP00000082934.1"/>
    </source>
</evidence>
<dbReference type="Pfam" id="PF03619">
    <property type="entry name" value="Solute_trans_a"/>
    <property type="match status" value="1"/>
</dbReference>
<dbReference type="Gene3D" id="3.30.230.90">
    <property type="match status" value="1"/>
</dbReference>